<evidence type="ECO:0000313" key="3">
    <source>
        <dbReference type="Proteomes" id="UP000462271"/>
    </source>
</evidence>
<reference evidence="2 3" key="1">
    <citation type="submission" date="2019-12" db="EMBL/GenBank/DDBJ databases">
        <title>Enteriobacteria Tanzani isolates_10432.</title>
        <authorList>
            <person name="Subbiah M."/>
            <person name="Call D."/>
        </authorList>
    </citation>
    <scope>NUCLEOTIDE SEQUENCE [LARGE SCALE GENOMIC DNA]</scope>
    <source>
        <strain evidence="2 3">10432wG8</strain>
    </source>
</reference>
<keyword evidence="2" id="KW-0540">Nuclease</keyword>
<evidence type="ECO:0000313" key="2">
    <source>
        <dbReference type="EMBL" id="MWL01393.1"/>
    </source>
</evidence>
<dbReference type="GO" id="GO:0004519">
    <property type="term" value="F:endonuclease activity"/>
    <property type="evidence" value="ECO:0007669"/>
    <property type="project" value="UniProtKB-KW"/>
</dbReference>
<feature type="non-terminal residue" evidence="2">
    <location>
        <position position="22"/>
    </location>
</feature>
<proteinExistence type="predicted"/>
<keyword evidence="2" id="KW-0378">Hydrolase</keyword>
<gene>
    <name evidence="2" type="ORF">GQM21_30465</name>
</gene>
<accession>A0A8T5YM87</accession>
<dbReference type="AlphaFoldDB" id="A0A8T5YM87"/>
<organism evidence="2 3">
    <name type="scientific">Escherichia coli</name>
    <dbReference type="NCBI Taxonomy" id="562"/>
    <lineage>
        <taxon>Bacteria</taxon>
        <taxon>Pseudomonadati</taxon>
        <taxon>Pseudomonadota</taxon>
        <taxon>Gammaproteobacteria</taxon>
        <taxon>Enterobacterales</taxon>
        <taxon>Enterobacteriaceae</taxon>
        <taxon>Escherichia</taxon>
    </lineage>
</organism>
<feature type="region of interest" description="Disordered" evidence="1">
    <location>
        <begin position="1"/>
        <end position="22"/>
    </location>
</feature>
<feature type="compositionally biased region" description="Basic and acidic residues" evidence="1">
    <location>
        <begin position="1"/>
        <end position="12"/>
    </location>
</feature>
<dbReference type="Proteomes" id="UP000462271">
    <property type="component" value="Unassembled WGS sequence"/>
</dbReference>
<comment type="caution">
    <text evidence="2">The sequence shown here is derived from an EMBL/GenBank/DDBJ whole genome shotgun (WGS) entry which is preliminary data.</text>
</comment>
<protein>
    <submittedName>
        <fullName evidence="2">Endonuclease</fullName>
    </submittedName>
</protein>
<evidence type="ECO:0000256" key="1">
    <source>
        <dbReference type="SAM" id="MobiDB-lite"/>
    </source>
</evidence>
<sequence>MPEGPEIRRAADNLEAAIQGKP</sequence>
<name>A0A8T5YM87_ECOLX</name>
<keyword evidence="2" id="KW-0255">Endonuclease</keyword>
<dbReference type="EMBL" id="WTML01000524">
    <property type="protein sequence ID" value="MWL01393.1"/>
    <property type="molecule type" value="Genomic_DNA"/>
</dbReference>